<dbReference type="GO" id="GO:0006013">
    <property type="term" value="P:mannose metabolic process"/>
    <property type="evidence" value="ECO:0007669"/>
    <property type="project" value="InterPro"/>
</dbReference>
<dbReference type="GO" id="GO:0030246">
    <property type="term" value="F:carbohydrate binding"/>
    <property type="evidence" value="ECO:0007669"/>
    <property type="project" value="InterPro"/>
</dbReference>
<dbReference type="PANTHER" id="PTHR46017">
    <property type="entry name" value="ALPHA-MANNOSIDASE 2C1"/>
    <property type="match status" value="1"/>
</dbReference>
<dbReference type="Gene3D" id="2.70.98.30">
    <property type="entry name" value="Golgi alpha-mannosidase II, domain 4"/>
    <property type="match status" value="1"/>
</dbReference>
<dbReference type="EMBL" id="RSCD01000002">
    <property type="protein sequence ID" value="RSH94201.1"/>
    <property type="molecule type" value="Genomic_DNA"/>
</dbReference>
<proteinExistence type="inferred from homology"/>
<feature type="domain" description="Glycoside hydrolase family 38 central" evidence="7">
    <location>
        <begin position="162"/>
        <end position="232"/>
    </location>
</feature>
<dbReference type="GO" id="GO:0004559">
    <property type="term" value="F:alpha-mannosidase activity"/>
    <property type="evidence" value="ECO:0007669"/>
    <property type="project" value="UniProtKB-EC"/>
</dbReference>
<evidence type="ECO:0000256" key="3">
    <source>
        <dbReference type="ARBA" id="ARBA00012752"/>
    </source>
</evidence>
<dbReference type="EC" id="3.2.1.24" evidence="3"/>
<dbReference type="Gene3D" id="1.20.1270.50">
    <property type="entry name" value="Glycoside hydrolase family 38, central domain"/>
    <property type="match status" value="1"/>
</dbReference>
<dbReference type="InterPro" id="IPR041147">
    <property type="entry name" value="GH38_C"/>
</dbReference>
<dbReference type="InterPro" id="IPR011013">
    <property type="entry name" value="Gal_mutarotase_sf_dom"/>
</dbReference>
<keyword evidence="9" id="KW-1185">Reference proteome</keyword>
<dbReference type="FunFam" id="1.20.1270.50:FF:000004">
    <property type="entry name" value="alpha-mannosidase 2C1 isoform X1"/>
    <property type="match status" value="1"/>
</dbReference>
<dbReference type="GO" id="GO:0000329">
    <property type="term" value="C:fungal-type vacuole membrane"/>
    <property type="evidence" value="ECO:0007669"/>
    <property type="project" value="TreeGrafter"/>
</dbReference>
<keyword evidence="4" id="KW-0479">Metal-binding</keyword>
<dbReference type="InterPro" id="IPR000602">
    <property type="entry name" value="Glyco_hydro_38_N"/>
</dbReference>
<protein>
    <recommendedName>
        <fullName evidence="3">alpha-mannosidase</fullName>
        <ecNumber evidence="3">3.2.1.24</ecNumber>
    </recommendedName>
</protein>
<dbReference type="SMART" id="SM00872">
    <property type="entry name" value="Alpha-mann_mid"/>
    <property type="match status" value="1"/>
</dbReference>
<evidence type="ECO:0000256" key="6">
    <source>
        <dbReference type="ARBA" id="ARBA00023295"/>
    </source>
</evidence>
<dbReference type="InterPro" id="IPR011682">
    <property type="entry name" value="Glyco_hydro_38_C"/>
</dbReference>
<dbReference type="Pfam" id="PF07748">
    <property type="entry name" value="Glyco_hydro_38C"/>
    <property type="match status" value="1"/>
</dbReference>
<evidence type="ECO:0000256" key="1">
    <source>
        <dbReference type="ARBA" id="ARBA00000365"/>
    </source>
</evidence>
<dbReference type="SUPFAM" id="SSF88688">
    <property type="entry name" value="Families 57/38 glycoside transferase middle domain"/>
    <property type="match status" value="1"/>
</dbReference>
<dbReference type="Pfam" id="PF09261">
    <property type="entry name" value="Alpha-mann_mid"/>
    <property type="match status" value="1"/>
</dbReference>
<dbReference type="OrthoDB" id="10261055at2759"/>
<dbReference type="GO" id="GO:0009313">
    <property type="term" value="P:oligosaccharide catabolic process"/>
    <property type="evidence" value="ECO:0007669"/>
    <property type="project" value="TreeGrafter"/>
</dbReference>
<evidence type="ECO:0000313" key="8">
    <source>
        <dbReference type="EMBL" id="RSH94201.1"/>
    </source>
</evidence>
<dbReference type="Pfam" id="PF01074">
    <property type="entry name" value="Glyco_hydro_38N"/>
    <property type="match status" value="1"/>
</dbReference>
<dbReference type="InterPro" id="IPR027291">
    <property type="entry name" value="Glyco_hydro_38_N_sf"/>
</dbReference>
<sequence length="690" mass="76173">MRCREAWLPDTFGYASQLPQILRLAGIEYFFTQKLSWNNISVFPYSTFNWIGLDGSQVLSHMTPVDSYNSQADVDELVKGTTKHKNLEVTDQALLLFGNGDGGGGSTSLMLEKIDRLQSAAALNSEIPPVTVAKASDFFDQVRETTEGGATLPSWRGELYFELHRGKGNRKMETTLRDAEYFATLASLHDSKFRYPWGELGDIWRDALLNQFHDVLPGTSIKMVVDDALEIYGQRLPQAEKLLESALSSLLPVSKAMNGFTPDSADTVILVDPLRLARQQVIEIGTHVADAVDALYQTLPGDRILALAQTNDAGIGSLVRPQAVSSPSATTSGDKHVLTNTHFQLTIEGGRLTSLIDLGLQRELILEGPRAKTGGLMLYEDLPLAYDAWDAEIYHLDCATTINFDSVEVTANGPLRASLTGRAQFGDSEVFVTQRSWLRVDVHADWHETHKFLKFALPVDIHAPNATFGTQYGLIERPTHRNTKPDQAKFEVCAHMITDLSEAGYGIALSSAHKYGYSVEGNTMQLSMLRSATAPDPEQDRGEHDFSFAVMPHMGRMLESGVYGDALRFTNDVYARMAPAEHLGNLGKTSISVTGPQAKGILVDNVKRGEDDQKLGTRSVILRMFEGQGGRATGTLRISGLRPVSLSWVNILEEDMTDEPEVLWELNEGVIEVDLKLRGFELKTLRIVVE</sequence>
<dbReference type="Gene3D" id="3.20.110.10">
    <property type="entry name" value="Glycoside hydrolase 38, N terminal domain"/>
    <property type="match status" value="1"/>
</dbReference>
<evidence type="ECO:0000256" key="4">
    <source>
        <dbReference type="ARBA" id="ARBA00022723"/>
    </source>
</evidence>
<dbReference type="InterPro" id="IPR015341">
    <property type="entry name" value="Glyco_hydro_38_cen"/>
</dbReference>
<dbReference type="InterPro" id="IPR028995">
    <property type="entry name" value="Glyco_hydro_57/38_cen_sf"/>
</dbReference>
<accession>A0A427YT60</accession>
<evidence type="ECO:0000256" key="5">
    <source>
        <dbReference type="ARBA" id="ARBA00022801"/>
    </source>
</evidence>
<dbReference type="SUPFAM" id="SSF74650">
    <property type="entry name" value="Galactose mutarotase-like"/>
    <property type="match status" value="1"/>
</dbReference>
<dbReference type="STRING" id="1890683.A0A427YT60"/>
<evidence type="ECO:0000256" key="2">
    <source>
        <dbReference type="ARBA" id="ARBA00009792"/>
    </source>
</evidence>
<dbReference type="InterPro" id="IPR037094">
    <property type="entry name" value="Glyco_hydro_38_cen_sf"/>
</dbReference>
<evidence type="ECO:0000259" key="7">
    <source>
        <dbReference type="SMART" id="SM00872"/>
    </source>
</evidence>
<comment type="catalytic activity">
    <reaction evidence="1">
        <text>Hydrolysis of terminal, non-reducing alpha-D-mannose residues in alpha-D-mannosides.</text>
        <dbReference type="EC" id="3.2.1.24"/>
    </reaction>
</comment>
<name>A0A427YT60_9TREE</name>
<dbReference type="Proteomes" id="UP000279259">
    <property type="component" value="Unassembled WGS sequence"/>
</dbReference>
<dbReference type="SUPFAM" id="SSF88713">
    <property type="entry name" value="Glycoside hydrolase/deacetylase"/>
    <property type="match status" value="1"/>
</dbReference>
<comment type="similarity">
    <text evidence="2">Belongs to the glycosyl hydrolase 38 family.</text>
</comment>
<keyword evidence="5 8" id="KW-0378">Hydrolase</keyword>
<organism evidence="8 9">
    <name type="scientific">Saitozyma podzolica</name>
    <dbReference type="NCBI Taxonomy" id="1890683"/>
    <lineage>
        <taxon>Eukaryota</taxon>
        <taxon>Fungi</taxon>
        <taxon>Dikarya</taxon>
        <taxon>Basidiomycota</taxon>
        <taxon>Agaricomycotina</taxon>
        <taxon>Tremellomycetes</taxon>
        <taxon>Tremellales</taxon>
        <taxon>Trimorphomycetaceae</taxon>
        <taxon>Saitozyma</taxon>
    </lineage>
</organism>
<evidence type="ECO:0000313" key="9">
    <source>
        <dbReference type="Proteomes" id="UP000279259"/>
    </source>
</evidence>
<dbReference type="AlphaFoldDB" id="A0A427YT60"/>
<reference evidence="8 9" key="1">
    <citation type="submission" date="2018-11" db="EMBL/GenBank/DDBJ databases">
        <title>Genome sequence of Saitozyma podzolica DSM 27192.</title>
        <authorList>
            <person name="Aliyu H."/>
            <person name="Gorte O."/>
            <person name="Ochsenreither K."/>
        </authorList>
    </citation>
    <scope>NUCLEOTIDE SEQUENCE [LARGE SCALE GENOMIC DNA]</scope>
    <source>
        <strain evidence="8 9">DSM 27192</strain>
    </source>
</reference>
<comment type="caution">
    <text evidence="8">The sequence shown here is derived from an EMBL/GenBank/DDBJ whole genome shotgun (WGS) entry which is preliminary data.</text>
</comment>
<dbReference type="Pfam" id="PF17677">
    <property type="entry name" value="Glyco_hydro38C2"/>
    <property type="match status" value="1"/>
</dbReference>
<keyword evidence="6" id="KW-0326">Glycosidase</keyword>
<dbReference type="GO" id="GO:0046872">
    <property type="term" value="F:metal ion binding"/>
    <property type="evidence" value="ECO:0007669"/>
    <property type="project" value="UniProtKB-KW"/>
</dbReference>
<dbReference type="PANTHER" id="PTHR46017:SF1">
    <property type="entry name" value="ALPHA-MANNOSIDASE 2C1"/>
    <property type="match status" value="1"/>
</dbReference>
<gene>
    <name evidence="8" type="primary">AMS1_6</name>
    <name evidence="8" type="ORF">EHS25_004004</name>
</gene>
<dbReference type="InterPro" id="IPR011330">
    <property type="entry name" value="Glyco_hydro/deAcase_b/a-brl"/>
</dbReference>